<dbReference type="Proteomes" id="UP000049855">
    <property type="component" value="Unassembled WGS sequence"/>
</dbReference>
<evidence type="ECO:0000256" key="1">
    <source>
        <dbReference type="SAM" id="Phobius"/>
    </source>
</evidence>
<evidence type="ECO:0000313" key="2">
    <source>
        <dbReference type="EMBL" id="CQR74104.1"/>
    </source>
</evidence>
<feature type="transmembrane region" description="Helical" evidence="1">
    <location>
        <begin position="17"/>
        <end position="34"/>
    </location>
</feature>
<dbReference type="EMBL" id="CTRP01000014">
    <property type="protein sequence ID" value="CQR74104.1"/>
    <property type="molecule type" value="Genomic_DNA"/>
</dbReference>
<reference evidence="3" key="1">
    <citation type="submission" date="2015-03" db="EMBL/GenBank/DDBJ databases">
        <authorList>
            <person name="Nijsse Bart"/>
        </authorList>
    </citation>
    <scope>NUCLEOTIDE SEQUENCE [LARGE SCALE GENOMIC DNA]</scope>
</reference>
<dbReference type="RefSeq" id="WP_021170107.1">
    <property type="nucleotide sequence ID" value="NZ_CTRP01000014.1"/>
</dbReference>
<name>A0A0U1L5B7_9FIRM</name>
<keyword evidence="1" id="KW-1133">Transmembrane helix</keyword>
<proteinExistence type="predicted"/>
<keyword evidence="1" id="KW-0472">Membrane</keyword>
<gene>
    <name evidence="2" type="ORF">SpAn4DRAFT_0566</name>
</gene>
<sequence length="164" mass="17296">METQLGYAGTSIRKKTAFWPSYLCFTVFGVLIPFSKSDVQAVNVLLSVLLALAVGLLAVKLQITLFNSGNPALRLETAGQFAPEAVSAGMVFMIPFTVLAVLARLLLNWDAVMPFASAAIMTAAATAGAEVMKKGAQGIKNVLIPSGLAFVLSTGWMMLVAMLP</sequence>
<dbReference type="AlphaFoldDB" id="A0A0U1L5B7"/>
<organism evidence="2 3">
    <name type="scientific">Sporomusa ovata</name>
    <dbReference type="NCBI Taxonomy" id="2378"/>
    <lineage>
        <taxon>Bacteria</taxon>
        <taxon>Bacillati</taxon>
        <taxon>Bacillota</taxon>
        <taxon>Negativicutes</taxon>
        <taxon>Selenomonadales</taxon>
        <taxon>Sporomusaceae</taxon>
        <taxon>Sporomusa</taxon>
    </lineage>
</organism>
<keyword evidence="1" id="KW-0812">Transmembrane</keyword>
<feature type="transmembrane region" description="Helical" evidence="1">
    <location>
        <begin position="142"/>
        <end position="163"/>
    </location>
</feature>
<protein>
    <submittedName>
        <fullName evidence="2">Uncharacterized protein</fullName>
    </submittedName>
</protein>
<feature type="transmembrane region" description="Helical" evidence="1">
    <location>
        <begin position="41"/>
        <end position="65"/>
    </location>
</feature>
<accession>A0A0U1L5B7</accession>
<evidence type="ECO:0000313" key="3">
    <source>
        <dbReference type="Proteomes" id="UP000049855"/>
    </source>
</evidence>
<keyword evidence="3" id="KW-1185">Reference proteome</keyword>
<feature type="transmembrane region" description="Helical" evidence="1">
    <location>
        <begin position="85"/>
        <end position="107"/>
    </location>
</feature>